<dbReference type="PANTHER" id="PTHR30086:SF19">
    <property type="entry name" value="THREONINE EFFLUX PROTEIN"/>
    <property type="match status" value="1"/>
</dbReference>
<feature type="transmembrane region" description="Helical" evidence="6">
    <location>
        <begin position="187"/>
        <end position="205"/>
    </location>
</feature>
<keyword evidence="4 6" id="KW-1133">Transmembrane helix</keyword>
<dbReference type="EMBL" id="CP132353">
    <property type="protein sequence ID" value="WLS79480.1"/>
    <property type="molecule type" value="Genomic_DNA"/>
</dbReference>
<keyword evidence="2" id="KW-1003">Cell membrane</keyword>
<feature type="transmembrane region" description="Helical" evidence="6">
    <location>
        <begin position="6"/>
        <end position="30"/>
    </location>
</feature>
<evidence type="ECO:0000256" key="5">
    <source>
        <dbReference type="ARBA" id="ARBA00023136"/>
    </source>
</evidence>
<organism evidence="7 8">
    <name type="scientific">Erwinia pyri</name>
    <dbReference type="NCBI Taxonomy" id="3062598"/>
    <lineage>
        <taxon>Bacteria</taxon>
        <taxon>Pseudomonadati</taxon>
        <taxon>Pseudomonadota</taxon>
        <taxon>Gammaproteobacteria</taxon>
        <taxon>Enterobacterales</taxon>
        <taxon>Erwiniaceae</taxon>
        <taxon>Erwinia</taxon>
    </lineage>
</organism>
<feature type="transmembrane region" description="Helical" evidence="6">
    <location>
        <begin position="148"/>
        <end position="167"/>
    </location>
</feature>
<evidence type="ECO:0000256" key="1">
    <source>
        <dbReference type="ARBA" id="ARBA00004651"/>
    </source>
</evidence>
<keyword evidence="3 6" id="KW-0812">Transmembrane</keyword>
<protein>
    <submittedName>
        <fullName evidence="7">LysE family transporter</fullName>
    </submittedName>
</protein>
<dbReference type="GO" id="GO:0015171">
    <property type="term" value="F:amino acid transmembrane transporter activity"/>
    <property type="evidence" value="ECO:0007669"/>
    <property type="project" value="TreeGrafter"/>
</dbReference>
<dbReference type="RefSeq" id="WP_306210294.1">
    <property type="nucleotide sequence ID" value="NZ_CP132353.1"/>
</dbReference>
<gene>
    <name evidence="7" type="ORF">Q3V30_02885</name>
</gene>
<feature type="transmembrane region" description="Helical" evidence="6">
    <location>
        <begin position="69"/>
        <end position="90"/>
    </location>
</feature>
<dbReference type="GO" id="GO:0005886">
    <property type="term" value="C:plasma membrane"/>
    <property type="evidence" value="ECO:0007669"/>
    <property type="project" value="UniProtKB-SubCell"/>
</dbReference>
<evidence type="ECO:0000256" key="3">
    <source>
        <dbReference type="ARBA" id="ARBA00022692"/>
    </source>
</evidence>
<dbReference type="AlphaFoldDB" id="A0AA50DKG5"/>
<sequence length="206" mass="21720">METTILSVVTIGGALALGAMSPGPSFILVARTAVASLRRAGMGAALGMGFGAVIISLIALLGLNTLLAAVPWLWLTLKTGGGIYLLWMAYKMFRGAREPLHVEGGTGSGKSFRKAFLHAFITQISNPKTAVVTAGIFAALLPAQISPMMYVALPAVSLLVDGLWYAFVAYALSSRGPRTTYLRYKAMFDRLGGGVMALLGIRLIVK</sequence>
<name>A0AA50DKG5_9GAMM</name>
<dbReference type="Pfam" id="PF01810">
    <property type="entry name" value="LysE"/>
    <property type="match status" value="1"/>
</dbReference>
<evidence type="ECO:0000313" key="8">
    <source>
        <dbReference type="Proteomes" id="UP001228139"/>
    </source>
</evidence>
<evidence type="ECO:0000256" key="4">
    <source>
        <dbReference type="ARBA" id="ARBA00022989"/>
    </source>
</evidence>
<evidence type="ECO:0000256" key="6">
    <source>
        <dbReference type="SAM" id="Phobius"/>
    </source>
</evidence>
<dbReference type="PANTHER" id="PTHR30086">
    <property type="entry name" value="ARGININE EXPORTER PROTEIN ARGO"/>
    <property type="match status" value="1"/>
</dbReference>
<proteinExistence type="predicted"/>
<comment type="subcellular location">
    <subcellularLocation>
        <location evidence="1">Cell membrane</location>
        <topology evidence="1">Multi-pass membrane protein</topology>
    </subcellularLocation>
</comment>
<dbReference type="KEGG" id="epi:Q3V30_02885"/>
<dbReference type="Proteomes" id="UP001228139">
    <property type="component" value="Chromosome"/>
</dbReference>
<keyword evidence="8" id="KW-1185">Reference proteome</keyword>
<feature type="transmembrane region" description="Helical" evidence="6">
    <location>
        <begin position="42"/>
        <end position="63"/>
    </location>
</feature>
<accession>A0AA50DKG5</accession>
<evidence type="ECO:0000256" key="2">
    <source>
        <dbReference type="ARBA" id="ARBA00022475"/>
    </source>
</evidence>
<reference evidence="7 8" key="1">
    <citation type="submission" date="2023-07" db="EMBL/GenBank/DDBJ databases">
        <title>Pathogenic bacteria of pear tree diseases.</title>
        <authorList>
            <person name="Zhang Z."/>
            <person name="He L."/>
            <person name="Huang R."/>
        </authorList>
    </citation>
    <scope>NUCLEOTIDE SEQUENCE [LARGE SCALE GENOMIC DNA]</scope>
    <source>
        <strain evidence="7 8">DE2</strain>
    </source>
</reference>
<evidence type="ECO:0000313" key="7">
    <source>
        <dbReference type="EMBL" id="WLS79480.1"/>
    </source>
</evidence>
<keyword evidence="5 6" id="KW-0472">Membrane</keyword>
<dbReference type="InterPro" id="IPR001123">
    <property type="entry name" value="LeuE-type"/>
</dbReference>